<gene>
    <name evidence="1" type="ORF">FHR33_008421</name>
</gene>
<organism evidence="1 2">
    <name type="scientific">Nonomuraea dietziae</name>
    <dbReference type="NCBI Taxonomy" id="65515"/>
    <lineage>
        <taxon>Bacteria</taxon>
        <taxon>Bacillati</taxon>
        <taxon>Actinomycetota</taxon>
        <taxon>Actinomycetes</taxon>
        <taxon>Streptosporangiales</taxon>
        <taxon>Streptosporangiaceae</taxon>
        <taxon>Nonomuraea</taxon>
    </lineage>
</organism>
<dbReference type="Proteomes" id="UP000579945">
    <property type="component" value="Unassembled WGS sequence"/>
</dbReference>
<protein>
    <submittedName>
        <fullName evidence="1">Uncharacterized protein</fullName>
    </submittedName>
</protein>
<dbReference type="EMBL" id="JACIBV010000001">
    <property type="protein sequence ID" value="MBB3732561.1"/>
    <property type="molecule type" value="Genomic_DNA"/>
</dbReference>
<sequence>MGDDLAPGHPTAHFLVCTGTITAAPKAANTRVNALFGTG</sequence>
<evidence type="ECO:0000313" key="1">
    <source>
        <dbReference type="EMBL" id="MBB3732561.1"/>
    </source>
</evidence>
<name>A0A7W5YCL7_9ACTN</name>
<dbReference type="AlphaFoldDB" id="A0A7W5YCL7"/>
<proteinExistence type="predicted"/>
<comment type="caution">
    <text evidence="1">The sequence shown here is derived from an EMBL/GenBank/DDBJ whole genome shotgun (WGS) entry which is preliminary data.</text>
</comment>
<keyword evidence="2" id="KW-1185">Reference proteome</keyword>
<reference evidence="1 2" key="1">
    <citation type="submission" date="2020-08" db="EMBL/GenBank/DDBJ databases">
        <title>Sequencing the genomes of 1000 actinobacteria strains.</title>
        <authorList>
            <person name="Klenk H.-P."/>
        </authorList>
    </citation>
    <scope>NUCLEOTIDE SEQUENCE [LARGE SCALE GENOMIC DNA]</scope>
    <source>
        <strain evidence="1 2">DSM 44320</strain>
    </source>
</reference>
<accession>A0A7W5YCL7</accession>
<evidence type="ECO:0000313" key="2">
    <source>
        <dbReference type="Proteomes" id="UP000579945"/>
    </source>
</evidence>